<dbReference type="PROSITE" id="PS00630">
    <property type="entry name" value="IMP_2"/>
    <property type="match status" value="1"/>
</dbReference>
<comment type="pathway">
    <text evidence="3">Amino-acid biosynthesis; L-histidine biosynthesis; L-histidine from 5-phospho-alpha-D-ribose 1-diphosphate: step 8/9.</text>
</comment>
<evidence type="ECO:0000256" key="8">
    <source>
        <dbReference type="ARBA" id="ARBA00022801"/>
    </source>
</evidence>
<comment type="cofactor">
    <cofactor evidence="2 13">
        <name>Mg(2+)</name>
        <dbReference type="ChEBI" id="CHEBI:18420"/>
    </cofactor>
</comment>
<evidence type="ECO:0000313" key="15">
    <source>
        <dbReference type="EMBL" id="GEK81807.1"/>
    </source>
</evidence>
<dbReference type="InterPro" id="IPR020583">
    <property type="entry name" value="Inositol_monoP_metal-BS"/>
</dbReference>
<keyword evidence="9 13" id="KW-0460">Magnesium</keyword>
<dbReference type="EC" id="3.1.3.25" evidence="5"/>
<dbReference type="GO" id="GO:0007165">
    <property type="term" value="P:signal transduction"/>
    <property type="evidence" value="ECO:0007669"/>
    <property type="project" value="TreeGrafter"/>
</dbReference>
<evidence type="ECO:0000256" key="6">
    <source>
        <dbReference type="ARBA" id="ARBA00021697"/>
    </source>
</evidence>
<keyword evidence="7 13" id="KW-0479">Metal-binding</keyword>
<evidence type="ECO:0000256" key="11">
    <source>
        <dbReference type="ARBA" id="ARBA00049158"/>
    </source>
</evidence>
<dbReference type="OrthoDB" id="9772456at2"/>
<dbReference type="GO" id="GO:0004401">
    <property type="term" value="F:histidinol-phosphatase activity"/>
    <property type="evidence" value="ECO:0007669"/>
    <property type="project" value="UniProtKB-EC"/>
</dbReference>
<comment type="caution">
    <text evidence="16">The sequence shown here is derived from an EMBL/GenBank/DDBJ whole genome shotgun (WGS) entry which is preliminary data.</text>
</comment>
<feature type="binding site" evidence="13">
    <location>
        <position position="109"/>
    </location>
    <ligand>
        <name>Mg(2+)</name>
        <dbReference type="ChEBI" id="CHEBI:18420"/>
        <label>1</label>
        <note>catalytic</note>
    </ligand>
</feature>
<evidence type="ECO:0000256" key="2">
    <source>
        <dbReference type="ARBA" id="ARBA00001946"/>
    </source>
</evidence>
<reference evidence="15 17" key="1">
    <citation type="submission" date="2019-07" db="EMBL/GenBank/DDBJ databases">
        <title>Whole genome shotgun sequence of Frigoribacterium faeni NBRC 103066.</title>
        <authorList>
            <person name="Hosoyama A."/>
            <person name="Uohara A."/>
            <person name="Ohji S."/>
            <person name="Ichikawa N."/>
        </authorList>
    </citation>
    <scope>NUCLEOTIDE SEQUENCE [LARGE SCALE GENOMIC DNA]</scope>
    <source>
        <strain evidence="15 17">NBRC 103066</strain>
    </source>
</reference>
<proteinExistence type="predicted"/>
<evidence type="ECO:0000256" key="1">
    <source>
        <dbReference type="ARBA" id="ARBA00001033"/>
    </source>
</evidence>
<dbReference type="PRINTS" id="PR00377">
    <property type="entry name" value="IMPHPHTASES"/>
</dbReference>
<comment type="catalytic activity">
    <reaction evidence="11">
        <text>L-histidinol phosphate + H2O = L-histidinol + phosphate</text>
        <dbReference type="Rhea" id="RHEA:14465"/>
        <dbReference type="ChEBI" id="CHEBI:15377"/>
        <dbReference type="ChEBI" id="CHEBI:43474"/>
        <dbReference type="ChEBI" id="CHEBI:57699"/>
        <dbReference type="ChEBI" id="CHEBI:57980"/>
        <dbReference type="EC" id="3.1.3.15"/>
    </reaction>
</comment>
<feature type="binding site" evidence="13">
    <location>
        <position position="112"/>
    </location>
    <ligand>
        <name>Mg(2+)</name>
        <dbReference type="ChEBI" id="CHEBI:18420"/>
        <label>1</label>
        <note>catalytic</note>
    </ligand>
</feature>
<evidence type="ECO:0000256" key="7">
    <source>
        <dbReference type="ARBA" id="ARBA00022723"/>
    </source>
</evidence>
<dbReference type="GO" id="GO:0046872">
    <property type="term" value="F:metal ion binding"/>
    <property type="evidence" value="ECO:0007669"/>
    <property type="project" value="UniProtKB-KW"/>
</dbReference>
<organism evidence="16 18">
    <name type="scientific">Frigoribacterium faeni</name>
    <dbReference type="NCBI Taxonomy" id="145483"/>
    <lineage>
        <taxon>Bacteria</taxon>
        <taxon>Bacillati</taxon>
        <taxon>Actinomycetota</taxon>
        <taxon>Actinomycetes</taxon>
        <taxon>Micrococcales</taxon>
        <taxon>Microbacteriaceae</taxon>
        <taxon>Frigoribacterium</taxon>
    </lineage>
</organism>
<dbReference type="InterPro" id="IPR000760">
    <property type="entry name" value="Inositol_monophosphatase-like"/>
</dbReference>
<feature type="binding site" evidence="13">
    <location>
        <position position="236"/>
    </location>
    <ligand>
        <name>Mg(2+)</name>
        <dbReference type="ChEBI" id="CHEBI:18420"/>
        <label>1</label>
        <note>catalytic</note>
    </ligand>
</feature>
<dbReference type="PROSITE" id="PS00629">
    <property type="entry name" value="IMP_1"/>
    <property type="match status" value="1"/>
</dbReference>
<dbReference type="GO" id="GO:0006020">
    <property type="term" value="P:inositol metabolic process"/>
    <property type="evidence" value="ECO:0007669"/>
    <property type="project" value="TreeGrafter"/>
</dbReference>
<dbReference type="EMBL" id="JACGWW010000001">
    <property type="protein sequence ID" value="MBA8812476.1"/>
    <property type="molecule type" value="Genomic_DNA"/>
</dbReference>
<dbReference type="InterPro" id="IPR020550">
    <property type="entry name" value="Inositol_monophosphatase_CS"/>
</dbReference>
<dbReference type="AlphaFoldDB" id="A0A7W3JGP1"/>
<dbReference type="PANTHER" id="PTHR20854">
    <property type="entry name" value="INOSITOL MONOPHOSPHATASE"/>
    <property type="match status" value="1"/>
</dbReference>
<dbReference type="SUPFAM" id="SSF56655">
    <property type="entry name" value="Carbohydrate phosphatase"/>
    <property type="match status" value="1"/>
</dbReference>
<gene>
    <name evidence="16" type="ORF">FB463_000700</name>
    <name evidence="15" type="ORF">FFA01_01160</name>
</gene>
<evidence type="ECO:0000256" key="9">
    <source>
        <dbReference type="ARBA" id="ARBA00022842"/>
    </source>
</evidence>
<evidence type="ECO:0000256" key="14">
    <source>
        <dbReference type="SAM" id="MobiDB-lite"/>
    </source>
</evidence>
<evidence type="ECO:0000256" key="12">
    <source>
        <dbReference type="ARBA" id="ARBA00053547"/>
    </source>
</evidence>
<comment type="catalytic activity">
    <reaction evidence="1">
        <text>a myo-inositol phosphate + H2O = myo-inositol + phosphate</text>
        <dbReference type="Rhea" id="RHEA:24056"/>
        <dbReference type="ChEBI" id="CHEBI:15377"/>
        <dbReference type="ChEBI" id="CHEBI:17268"/>
        <dbReference type="ChEBI" id="CHEBI:43474"/>
        <dbReference type="ChEBI" id="CHEBI:84139"/>
        <dbReference type="EC" id="3.1.3.25"/>
    </reaction>
</comment>
<dbReference type="Gene3D" id="3.30.540.10">
    <property type="entry name" value="Fructose-1,6-Bisphosphatase, subunit A, domain 1"/>
    <property type="match status" value="1"/>
</dbReference>
<feature type="compositionally biased region" description="Low complexity" evidence="14">
    <location>
        <begin position="10"/>
        <end position="28"/>
    </location>
</feature>
<dbReference type="Pfam" id="PF00459">
    <property type="entry name" value="Inositol_P"/>
    <property type="match status" value="1"/>
</dbReference>
<evidence type="ECO:0000256" key="10">
    <source>
        <dbReference type="ARBA" id="ARBA00033209"/>
    </source>
</evidence>
<evidence type="ECO:0000256" key="13">
    <source>
        <dbReference type="PIRSR" id="PIRSR600760-2"/>
    </source>
</evidence>
<evidence type="ECO:0000256" key="4">
    <source>
        <dbReference type="ARBA" id="ARBA00013085"/>
    </source>
</evidence>
<reference evidence="16 18" key="2">
    <citation type="submission" date="2020-07" db="EMBL/GenBank/DDBJ databases">
        <title>Sequencing the genomes of 1000 actinobacteria strains.</title>
        <authorList>
            <person name="Klenk H.-P."/>
        </authorList>
    </citation>
    <scope>NUCLEOTIDE SEQUENCE [LARGE SCALE GENOMIC DNA]</scope>
    <source>
        <strain evidence="16 18">DSM 10309</strain>
    </source>
</reference>
<evidence type="ECO:0000313" key="16">
    <source>
        <dbReference type="EMBL" id="MBA8812476.1"/>
    </source>
</evidence>
<dbReference type="PANTHER" id="PTHR20854:SF4">
    <property type="entry name" value="INOSITOL-1-MONOPHOSPHATASE-RELATED"/>
    <property type="match status" value="1"/>
</dbReference>
<evidence type="ECO:0000313" key="17">
    <source>
        <dbReference type="Proteomes" id="UP000321154"/>
    </source>
</evidence>
<sequence>MTAAADPTRASSSAPTGDAPAAPGATPPWADDLALALELADLADAISTERYRSADLHVSLKPDRTHVTDADQAVERAIRDRVAEARPDDTFYGEEYGHDAPSHRQWVVDPIDGTANFLRGVPVWASLISLVVDGVPVVGVVSAPVLGRRWWATQGGGAFSSEHEGPLRVSGVRDLADASISFNGLDYWIDAGRLPQLLDLTAKVWRTRAYGDFWSYMLVAEGGVDMAGEFDLQPYDMAAVAVVVEEAGGRFSSADGEPGPWHGSAMATNGLLHEAVLGIVAAPPAG</sequence>
<feature type="binding site" evidence="13">
    <location>
        <position position="94"/>
    </location>
    <ligand>
        <name>Mg(2+)</name>
        <dbReference type="ChEBI" id="CHEBI:18420"/>
        <label>1</label>
        <note>catalytic</note>
    </ligand>
</feature>
<accession>A0A7W3JGP1</accession>
<feature type="binding site" evidence="13">
    <location>
        <position position="111"/>
    </location>
    <ligand>
        <name>Mg(2+)</name>
        <dbReference type="ChEBI" id="CHEBI:18420"/>
        <label>1</label>
        <note>catalytic</note>
    </ligand>
</feature>
<dbReference type="FunFam" id="3.30.540.10:FF:000003">
    <property type="entry name" value="Inositol-1-monophosphatase"/>
    <property type="match status" value="1"/>
</dbReference>
<dbReference type="EC" id="3.1.3.15" evidence="4"/>
<dbReference type="EMBL" id="BJUV01000001">
    <property type="protein sequence ID" value="GEK81807.1"/>
    <property type="molecule type" value="Genomic_DNA"/>
</dbReference>
<protein>
    <recommendedName>
        <fullName evidence="6">Histidinol-phosphatase</fullName>
        <ecNumber evidence="4">3.1.3.15</ecNumber>
        <ecNumber evidence="5">3.1.3.25</ecNumber>
    </recommendedName>
    <alternativeName>
        <fullName evidence="10">Histidinol-phosphate phosphatase</fullName>
    </alternativeName>
</protein>
<keyword evidence="8 16" id="KW-0378">Hydrolase</keyword>
<evidence type="ECO:0000256" key="3">
    <source>
        <dbReference type="ARBA" id="ARBA00004970"/>
    </source>
</evidence>
<keyword evidence="17" id="KW-1185">Reference proteome</keyword>
<dbReference type="GO" id="GO:0008934">
    <property type="term" value="F:inositol monophosphate 1-phosphatase activity"/>
    <property type="evidence" value="ECO:0007669"/>
    <property type="project" value="TreeGrafter"/>
</dbReference>
<dbReference type="Proteomes" id="UP000321154">
    <property type="component" value="Unassembled WGS sequence"/>
</dbReference>
<comment type="function">
    <text evidence="12">Catalyzes the dephosphorylation of histidinol-phosphate to histidinol, the direct precursor of histidine.</text>
</comment>
<name>A0A7W3JGP1_9MICO</name>
<feature type="region of interest" description="Disordered" evidence="14">
    <location>
        <begin position="1"/>
        <end position="28"/>
    </location>
</feature>
<dbReference type="GO" id="GO:0046854">
    <property type="term" value="P:phosphatidylinositol phosphate biosynthetic process"/>
    <property type="evidence" value="ECO:0007669"/>
    <property type="project" value="InterPro"/>
</dbReference>
<evidence type="ECO:0000256" key="5">
    <source>
        <dbReference type="ARBA" id="ARBA00013106"/>
    </source>
</evidence>
<evidence type="ECO:0000313" key="18">
    <source>
        <dbReference type="Proteomes" id="UP000522688"/>
    </source>
</evidence>
<dbReference type="Proteomes" id="UP000522688">
    <property type="component" value="Unassembled WGS sequence"/>
</dbReference>
<dbReference type="Gene3D" id="3.40.190.80">
    <property type="match status" value="1"/>
</dbReference>